<evidence type="ECO:0000313" key="2">
    <source>
        <dbReference type="EMBL" id="GAT48358.1"/>
    </source>
</evidence>
<dbReference type="SUPFAM" id="SSF56112">
    <property type="entry name" value="Protein kinase-like (PK-like)"/>
    <property type="match status" value="1"/>
</dbReference>
<evidence type="ECO:0000259" key="1">
    <source>
        <dbReference type="PROSITE" id="PS50011"/>
    </source>
</evidence>
<gene>
    <name evidence="2" type="ORF">MCHLO_05772</name>
</gene>
<dbReference type="PROSITE" id="PS50011">
    <property type="entry name" value="PROTEIN_KINASE_DOM"/>
    <property type="match status" value="1"/>
</dbReference>
<dbReference type="EMBL" id="DF844481">
    <property type="protein sequence ID" value="GAT48358.1"/>
    <property type="molecule type" value="Genomic_DNA"/>
</dbReference>
<dbReference type="Proteomes" id="UP000815677">
    <property type="component" value="Unassembled WGS sequence"/>
</dbReference>
<dbReference type="Gene3D" id="1.10.510.10">
    <property type="entry name" value="Transferase(Phosphotransferase) domain 1"/>
    <property type="match status" value="1"/>
</dbReference>
<sequence>MYELPPRFRPGWVPSWKLDPTKTAMLCPDAWSPFNPAIMDARRLSDGSNVVLKKVDQFLHPFELEISEFFTGLGKSRENHCIPLLGTLRPPNEANLVILVLPYLRAYNSPRFDTFGEAVELFRQLFEVCLLFFLQFHRRSARLKGLQFMHRHNVAHRDNHSLNILMDGVHLYPHGFQPDILHQDLKLGDKYGSASHTTRTWKPVKYYFADFGISRQYSASQREEGILDTFIMGGDKSPPEHQGKYSKVDPFATDIYFLGNFIKTSFVERDETVRTVGFRGFEFMTGLVADMTQEDPAKRPNIDEAVARFAEIQKSLSSWKLRSRVNDLCHVLLDFDFPNTTLELCKKGYARCYIASFADAEQHKCTLAKAIKWHEEFSSAHPTFSNSNILIAQRRALFPKASPLYPGIHVEGALRQDPAHEVKLSDAGHAFIDPTMSSDLCTRDDLGYRILGNWRKGKTIAAVPSADSPSTDSCATASD</sequence>
<name>A0ABQ0LB87_MYCCL</name>
<feature type="domain" description="Protein kinase" evidence="1">
    <location>
        <begin position="1"/>
        <end position="316"/>
    </location>
</feature>
<dbReference type="InterPro" id="IPR000719">
    <property type="entry name" value="Prot_kinase_dom"/>
</dbReference>
<protein>
    <recommendedName>
        <fullName evidence="1">Protein kinase domain-containing protein</fullName>
    </recommendedName>
</protein>
<proteinExistence type="predicted"/>
<dbReference type="SMART" id="SM00220">
    <property type="entry name" value="S_TKc"/>
    <property type="match status" value="1"/>
</dbReference>
<keyword evidence="3" id="KW-1185">Reference proteome</keyword>
<evidence type="ECO:0000313" key="3">
    <source>
        <dbReference type="Proteomes" id="UP000815677"/>
    </source>
</evidence>
<reference evidence="2" key="1">
    <citation type="submission" date="2014-09" db="EMBL/GenBank/DDBJ databases">
        <title>Genome sequence of the luminous mushroom Mycena chlorophos for searching fungal bioluminescence genes.</title>
        <authorList>
            <person name="Tanaka Y."/>
            <person name="Kasuga D."/>
            <person name="Oba Y."/>
            <person name="Hase S."/>
            <person name="Sato K."/>
            <person name="Oba Y."/>
            <person name="Sakakibara Y."/>
        </authorList>
    </citation>
    <scope>NUCLEOTIDE SEQUENCE</scope>
</reference>
<accession>A0ABQ0LB87</accession>
<dbReference type="InterPro" id="IPR011009">
    <property type="entry name" value="Kinase-like_dom_sf"/>
</dbReference>
<organism evidence="2 3">
    <name type="scientific">Mycena chlorophos</name>
    <name type="common">Agaric fungus</name>
    <name type="synonym">Agaricus chlorophos</name>
    <dbReference type="NCBI Taxonomy" id="658473"/>
    <lineage>
        <taxon>Eukaryota</taxon>
        <taxon>Fungi</taxon>
        <taxon>Dikarya</taxon>
        <taxon>Basidiomycota</taxon>
        <taxon>Agaricomycotina</taxon>
        <taxon>Agaricomycetes</taxon>
        <taxon>Agaricomycetidae</taxon>
        <taxon>Agaricales</taxon>
        <taxon>Marasmiineae</taxon>
        <taxon>Mycenaceae</taxon>
        <taxon>Mycena</taxon>
    </lineage>
</organism>